<dbReference type="EMBL" id="VIWT01000002">
    <property type="protein sequence ID" value="TWF91468.1"/>
    <property type="molecule type" value="Genomic_DNA"/>
</dbReference>
<dbReference type="Gene3D" id="3.40.50.300">
    <property type="entry name" value="P-loop containing nucleotide triphosphate hydrolases"/>
    <property type="match status" value="1"/>
</dbReference>
<dbReference type="PRINTS" id="PR00038">
    <property type="entry name" value="HTHLUXR"/>
</dbReference>
<dbReference type="InterPro" id="IPR027417">
    <property type="entry name" value="P-loop_NTPase"/>
</dbReference>
<dbReference type="CDD" id="cd06170">
    <property type="entry name" value="LuxR_C_like"/>
    <property type="match status" value="1"/>
</dbReference>
<dbReference type="AlphaFoldDB" id="A0A561TWH4"/>
<dbReference type="Gene3D" id="1.10.10.10">
    <property type="entry name" value="Winged helix-like DNA-binding domain superfamily/Winged helix DNA-binding domain"/>
    <property type="match status" value="1"/>
</dbReference>
<gene>
    <name evidence="2" type="ORF">FHX73_12583</name>
</gene>
<dbReference type="Proteomes" id="UP000317940">
    <property type="component" value="Unassembled WGS sequence"/>
</dbReference>
<evidence type="ECO:0000313" key="2">
    <source>
        <dbReference type="EMBL" id="TWF91468.1"/>
    </source>
</evidence>
<dbReference type="Gene3D" id="1.25.40.10">
    <property type="entry name" value="Tetratricopeptide repeat domain"/>
    <property type="match status" value="1"/>
</dbReference>
<dbReference type="PRINTS" id="PR00364">
    <property type="entry name" value="DISEASERSIST"/>
</dbReference>
<name>A0A561TWH4_9ACTN</name>
<dbReference type="Pfam" id="PF25872">
    <property type="entry name" value="HTH_77"/>
    <property type="match status" value="1"/>
</dbReference>
<feature type="domain" description="HTH luxR-type" evidence="1">
    <location>
        <begin position="661"/>
        <end position="726"/>
    </location>
</feature>
<protein>
    <submittedName>
        <fullName evidence="2">Putative ATPase</fullName>
    </submittedName>
</protein>
<dbReference type="RefSeq" id="WP_246213955.1">
    <property type="nucleotide sequence ID" value="NZ_BAAAMZ010000010.1"/>
</dbReference>
<keyword evidence="3" id="KW-1185">Reference proteome</keyword>
<dbReference type="PANTHER" id="PTHR47691:SF3">
    <property type="entry name" value="HTH-TYPE TRANSCRIPTIONAL REGULATOR RV0890C-RELATED"/>
    <property type="match status" value="1"/>
</dbReference>
<reference evidence="2 3" key="1">
    <citation type="submission" date="2019-06" db="EMBL/GenBank/DDBJ databases">
        <title>Sequencing the genomes of 1000 actinobacteria strains.</title>
        <authorList>
            <person name="Klenk H.-P."/>
        </authorList>
    </citation>
    <scope>NUCLEOTIDE SEQUENCE [LARGE SCALE GENOMIC DNA]</scope>
    <source>
        <strain evidence="2 3">DSM 44826</strain>
    </source>
</reference>
<dbReference type="GO" id="GO:0006355">
    <property type="term" value="P:regulation of DNA-templated transcription"/>
    <property type="evidence" value="ECO:0007669"/>
    <property type="project" value="InterPro"/>
</dbReference>
<evidence type="ECO:0000313" key="3">
    <source>
        <dbReference type="Proteomes" id="UP000317940"/>
    </source>
</evidence>
<evidence type="ECO:0000259" key="1">
    <source>
        <dbReference type="PROSITE" id="PS50043"/>
    </source>
</evidence>
<dbReference type="GO" id="GO:0043531">
    <property type="term" value="F:ADP binding"/>
    <property type="evidence" value="ECO:0007669"/>
    <property type="project" value="InterPro"/>
</dbReference>
<dbReference type="Pfam" id="PF00196">
    <property type="entry name" value="GerE"/>
    <property type="match status" value="1"/>
</dbReference>
<dbReference type="GO" id="GO:0003677">
    <property type="term" value="F:DNA binding"/>
    <property type="evidence" value="ECO:0007669"/>
    <property type="project" value="InterPro"/>
</dbReference>
<proteinExistence type="predicted"/>
<dbReference type="SUPFAM" id="SSF48452">
    <property type="entry name" value="TPR-like"/>
    <property type="match status" value="1"/>
</dbReference>
<dbReference type="PROSITE" id="PS00622">
    <property type="entry name" value="HTH_LUXR_1"/>
    <property type="match status" value="1"/>
</dbReference>
<dbReference type="InterPro" id="IPR049945">
    <property type="entry name" value="AAA_22"/>
</dbReference>
<comment type="caution">
    <text evidence="2">The sequence shown here is derived from an EMBL/GenBank/DDBJ whole genome shotgun (WGS) entry which is preliminary data.</text>
</comment>
<dbReference type="InterPro" id="IPR016032">
    <property type="entry name" value="Sig_transdc_resp-reg_C-effctor"/>
</dbReference>
<sequence length="729" mass="77825">MQVRRRLATARLLTLTGVGGVGKTRLALEAAAAVARSFPGGVWWVDLSSVRDPAAVAGATAAALGVPDRDARSLLDQLAAHLAGRRALLVLDNCEHVAEACADLAHTLLSAAPQLSMMATSRQTLGLVGEYILPVTPLPPEEAVELLRERAVALRPDFQVTDANRAAVARLCADLDGVPLAIELAASRLRTLTVDQAVERLEDRFALLTGGNGTARPHQRTLRATIDWSWELCDAAERLLWSRLSVFAGGFTLAAAEGACEGDGIARGQVLDLLDRLITQSIVLPTESEAQPRYRLLEAIREYGRERLAESGDEEKQLLRHRDFFLALAEHIDSHWFGPGQAEALARFRADHANLLAALDCGADIQTRLTLAATLRYHWYAGGFLGEGRRQFERALAAAPGPTPARARALSVAAWVALMQGDLELADRWLDEADTLGERLNDPSVRAAVTGFRGTAAQYRGRVTEAVSRFQEAVEAYTALGDGPAAAAWQLSLAQAQVYAGDPRASETGSRAIAAAEGYGEQWARAHVLVALGYNAWAHGELEAAEALTRTALACVRSFNDYVAVALMLEHLAWATASGGDHLRAGRLLGAAGALWQGIGTTLSAFDPQLADHHRRCEDRVVQAVGPAAYAKALAEGAGHDTPSRAVDFALSAGTATPAVPADLPSPLTHREREIAALVARGMSNKQVASSLGLSTRTVDTHVQSVLRKLGFGGRAQIAAWWTTQQAAE</sequence>
<dbReference type="PROSITE" id="PS50043">
    <property type="entry name" value="HTH_LUXR_2"/>
    <property type="match status" value="1"/>
</dbReference>
<dbReference type="PANTHER" id="PTHR47691">
    <property type="entry name" value="REGULATOR-RELATED"/>
    <property type="match status" value="1"/>
</dbReference>
<dbReference type="InterPro" id="IPR058852">
    <property type="entry name" value="HTH_77"/>
</dbReference>
<dbReference type="SUPFAM" id="SSF52540">
    <property type="entry name" value="P-loop containing nucleoside triphosphate hydrolases"/>
    <property type="match status" value="1"/>
</dbReference>
<dbReference type="SMART" id="SM00421">
    <property type="entry name" value="HTH_LUXR"/>
    <property type="match status" value="1"/>
</dbReference>
<dbReference type="InterPro" id="IPR000792">
    <property type="entry name" value="Tscrpt_reg_LuxR_C"/>
</dbReference>
<dbReference type="InterPro" id="IPR036388">
    <property type="entry name" value="WH-like_DNA-bd_sf"/>
</dbReference>
<accession>A0A561TWH4</accession>
<dbReference type="InterPro" id="IPR011990">
    <property type="entry name" value="TPR-like_helical_dom_sf"/>
</dbReference>
<organism evidence="2 3">
    <name type="scientific">Kitasatospora viridis</name>
    <dbReference type="NCBI Taxonomy" id="281105"/>
    <lineage>
        <taxon>Bacteria</taxon>
        <taxon>Bacillati</taxon>
        <taxon>Actinomycetota</taxon>
        <taxon>Actinomycetes</taxon>
        <taxon>Kitasatosporales</taxon>
        <taxon>Streptomycetaceae</taxon>
        <taxon>Kitasatospora</taxon>
    </lineage>
</organism>
<dbReference type="SUPFAM" id="SSF46894">
    <property type="entry name" value="C-terminal effector domain of the bipartite response regulators"/>
    <property type="match status" value="1"/>
</dbReference>
<dbReference type="Pfam" id="PF13401">
    <property type="entry name" value="AAA_22"/>
    <property type="match status" value="1"/>
</dbReference>